<dbReference type="OrthoDB" id="9811744at2"/>
<evidence type="ECO:0000259" key="9">
    <source>
        <dbReference type="PROSITE" id="PS50972"/>
    </source>
</evidence>
<dbReference type="InterPro" id="IPR000489">
    <property type="entry name" value="Pterin-binding_dom"/>
</dbReference>
<evidence type="ECO:0000256" key="8">
    <source>
        <dbReference type="ARBA" id="ARBA00022909"/>
    </source>
</evidence>
<dbReference type="Pfam" id="PF00809">
    <property type="entry name" value="Pterin_bind"/>
    <property type="match status" value="1"/>
</dbReference>
<dbReference type="Proteomes" id="UP000297861">
    <property type="component" value="Unassembled WGS sequence"/>
</dbReference>
<keyword evidence="11" id="KW-1185">Reference proteome</keyword>
<evidence type="ECO:0000256" key="4">
    <source>
        <dbReference type="ARBA" id="ARBA00012458"/>
    </source>
</evidence>
<evidence type="ECO:0000256" key="3">
    <source>
        <dbReference type="ARBA" id="ARBA00004763"/>
    </source>
</evidence>
<dbReference type="GO" id="GO:0046654">
    <property type="term" value="P:tetrahydrofolate biosynthetic process"/>
    <property type="evidence" value="ECO:0007669"/>
    <property type="project" value="TreeGrafter"/>
</dbReference>
<keyword evidence="7" id="KW-0460">Magnesium</keyword>
<dbReference type="EC" id="2.5.1.15" evidence="4"/>
<evidence type="ECO:0000256" key="6">
    <source>
        <dbReference type="ARBA" id="ARBA00022723"/>
    </source>
</evidence>
<comment type="caution">
    <text evidence="10">The sequence shown here is derived from an EMBL/GenBank/DDBJ whole genome shotgun (WGS) entry which is preliminary data.</text>
</comment>
<evidence type="ECO:0000256" key="5">
    <source>
        <dbReference type="ARBA" id="ARBA00022679"/>
    </source>
</evidence>
<evidence type="ECO:0000256" key="7">
    <source>
        <dbReference type="ARBA" id="ARBA00022842"/>
    </source>
</evidence>
<evidence type="ECO:0000313" key="10">
    <source>
        <dbReference type="EMBL" id="TFD92984.1"/>
    </source>
</evidence>
<keyword evidence="6" id="KW-0479">Metal-binding</keyword>
<gene>
    <name evidence="10" type="primary">folP</name>
    <name evidence="10" type="ORF">E2605_17875</name>
</gene>
<dbReference type="InterPro" id="IPR011005">
    <property type="entry name" value="Dihydropteroate_synth-like_sf"/>
</dbReference>
<organism evidence="10 11">
    <name type="scientific">Dysgonomonas capnocytophagoides</name>
    <dbReference type="NCBI Taxonomy" id="45254"/>
    <lineage>
        <taxon>Bacteria</taxon>
        <taxon>Pseudomonadati</taxon>
        <taxon>Bacteroidota</taxon>
        <taxon>Bacteroidia</taxon>
        <taxon>Bacteroidales</taxon>
        <taxon>Dysgonomonadaceae</taxon>
        <taxon>Dysgonomonas</taxon>
    </lineage>
</organism>
<evidence type="ECO:0000256" key="1">
    <source>
        <dbReference type="ARBA" id="ARBA00000012"/>
    </source>
</evidence>
<dbReference type="AlphaFoldDB" id="A0A4Y8KWL2"/>
<feature type="domain" description="Pterin-binding" evidence="9">
    <location>
        <begin position="22"/>
        <end position="275"/>
    </location>
</feature>
<keyword evidence="8" id="KW-0289">Folate biosynthesis</keyword>
<accession>A0A4Y8KWL2</accession>
<dbReference type="InterPro" id="IPR006390">
    <property type="entry name" value="DHP_synth_dom"/>
</dbReference>
<proteinExistence type="predicted"/>
<dbReference type="InterPro" id="IPR045031">
    <property type="entry name" value="DHP_synth-like"/>
</dbReference>
<dbReference type="GO" id="GO:0046656">
    <property type="term" value="P:folic acid biosynthetic process"/>
    <property type="evidence" value="ECO:0007669"/>
    <property type="project" value="UniProtKB-KW"/>
</dbReference>
<dbReference type="CDD" id="cd00739">
    <property type="entry name" value="DHPS"/>
    <property type="match status" value="1"/>
</dbReference>
<protein>
    <recommendedName>
        <fullName evidence="4">dihydropteroate synthase</fullName>
        <ecNumber evidence="4">2.5.1.15</ecNumber>
    </recommendedName>
</protein>
<dbReference type="PROSITE" id="PS50972">
    <property type="entry name" value="PTERIN_BINDING"/>
    <property type="match status" value="1"/>
</dbReference>
<dbReference type="STRING" id="1121485.GCA_000426485_01610"/>
<dbReference type="EMBL" id="SOML01000015">
    <property type="protein sequence ID" value="TFD92984.1"/>
    <property type="molecule type" value="Genomic_DNA"/>
</dbReference>
<dbReference type="GO" id="GO:0046872">
    <property type="term" value="F:metal ion binding"/>
    <property type="evidence" value="ECO:0007669"/>
    <property type="project" value="UniProtKB-KW"/>
</dbReference>
<evidence type="ECO:0000313" key="11">
    <source>
        <dbReference type="Proteomes" id="UP000297861"/>
    </source>
</evidence>
<dbReference type="PANTHER" id="PTHR20941">
    <property type="entry name" value="FOLATE SYNTHESIS PROTEINS"/>
    <property type="match status" value="1"/>
</dbReference>
<dbReference type="Gene3D" id="3.20.20.20">
    <property type="entry name" value="Dihydropteroate synthase-like"/>
    <property type="match status" value="1"/>
</dbReference>
<keyword evidence="5 10" id="KW-0808">Transferase</keyword>
<reference evidence="10 11" key="1">
    <citation type="submission" date="2019-03" db="EMBL/GenBank/DDBJ databases">
        <title>San Antonio Military Medical Center submission to MRSN (WRAIR), pending publication.</title>
        <authorList>
            <person name="Blyth D.M."/>
            <person name="Mccarthy S.L."/>
            <person name="Schall S.E."/>
            <person name="Stam J.A."/>
            <person name="Ong A.C."/>
            <person name="Mcgann P.T."/>
        </authorList>
    </citation>
    <scope>NUCLEOTIDE SEQUENCE [LARGE SCALE GENOMIC DNA]</scope>
    <source>
        <strain evidence="10 11">MRSN571793</strain>
    </source>
</reference>
<dbReference type="GO" id="GO:0004156">
    <property type="term" value="F:dihydropteroate synthase activity"/>
    <property type="evidence" value="ECO:0007669"/>
    <property type="project" value="UniProtKB-EC"/>
</dbReference>
<dbReference type="NCBIfam" id="TIGR01496">
    <property type="entry name" value="DHPS"/>
    <property type="match status" value="1"/>
</dbReference>
<comment type="cofactor">
    <cofactor evidence="2">
        <name>Mg(2+)</name>
        <dbReference type="ChEBI" id="CHEBI:18420"/>
    </cofactor>
</comment>
<dbReference type="PANTHER" id="PTHR20941:SF1">
    <property type="entry name" value="FOLIC ACID SYNTHESIS PROTEIN FOL1"/>
    <property type="match status" value="1"/>
</dbReference>
<sequence length="282" mass="31410">MLNRAVSKTINIKGELFNLSHPVVMGILNVTPDSFYSGSRKTEVSDALKRVEECVSQGADIIDIGAQSTRPTSEFLSAEEEIRRLKPVLSAINKEFPDVILSIDTFYADVARFSVQEHGIDIINDISGGELDSRMFETVADLNVPYILMHMKGTPQNMQQQTDYGDLLEDIVLYLSEKVRRLHLLGVNDIILDPGFGFAKDVKQNYELMRSLSFFKNFELPLLVGISRKSMITRLFDIPASEALNGTTVLNTYALLNGADILRVHDVKEAVEAVKIVAALTE</sequence>
<dbReference type="PROSITE" id="PS00793">
    <property type="entry name" value="DHPS_2"/>
    <property type="match status" value="1"/>
</dbReference>
<evidence type="ECO:0000256" key="2">
    <source>
        <dbReference type="ARBA" id="ARBA00001946"/>
    </source>
</evidence>
<name>A0A4Y8KWL2_9BACT</name>
<dbReference type="SUPFAM" id="SSF51717">
    <property type="entry name" value="Dihydropteroate synthetase-like"/>
    <property type="match status" value="1"/>
</dbReference>
<comment type="catalytic activity">
    <reaction evidence="1">
        <text>(7,8-dihydropterin-6-yl)methyl diphosphate + 4-aminobenzoate = 7,8-dihydropteroate + diphosphate</text>
        <dbReference type="Rhea" id="RHEA:19949"/>
        <dbReference type="ChEBI" id="CHEBI:17836"/>
        <dbReference type="ChEBI" id="CHEBI:17839"/>
        <dbReference type="ChEBI" id="CHEBI:33019"/>
        <dbReference type="ChEBI" id="CHEBI:72950"/>
        <dbReference type="EC" id="2.5.1.15"/>
    </reaction>
</comment>
<dbReference type="GO" id="GO:0005829">
    <property type="term" value="C:cytosol"/>
    <property type="evidence" value="ECO:0007669"/>
    <property type="project" value="TreeGrafter"/>
</dbReference>
<comment type="pathway">
    <text evidence="3">Cofactor biosynthesis; tetrahydrofolate biosynthesis; 7,8-dihydrofolate from 2-amino-4-hydroxy-6-hydroxymethyl-7,8-dihydropteridine diphosphate and 4-aminobenzoate: step 1/2.</text>
</comment>
<dbReference type="RefSeq" id="WP_035331240.1">
    <property type="nucleotide sequence ID" value="NZ_AP028867.1"/>
</dbReference>